<proteinExistence type="predicted"/>
<keyword evidence="1" id="KW-0472">Membrane</keyword>
<name>A0A267H1F7_9PLAT</name>
<keyword evidence="1" id="KW-0812">Transmembrane</keyword>
<protein>
    <submittedName>
        <fullName evidence="2">Uncharacterized protein</fullName>
    </submittedName>
</protein>
<organism evidence="2 3">
    <name type="scientific">Macrostomum lignano</name>
    <dbReference type="NCBI Taxonomy" id="282301"/>
    <lineage>
        <taxon>Eukaryota</taxon>
        <taxon>Metazoa</taxon>
        <taxon>Spiralia</taxon>
        <taxon>Lophotrochozoa</taxon>
        <taxon>Platyhelminthes</taxon>
        <taxon>Rhabditophora</taxon>
        <taxon>Macrostomorpha</taxon>
        <taxon>Macrostomida</taxon>
        <taxon>Macrostomidae</taxon>
        <taxon>Macrostomum</taxon>
    </lineage>
</organism>
<dbReference type="Proteomes" id="UP000215902">
    <property type="component" value="Unassembled WGS sequence"/>
</dbReference>
<feature type="transmembrane region" description="Helical" evidence="1">
    <location>
        <begin position="187"/>
        <end position="209"/>
    </location>
</feature>
<evidence type="ECO:0000256" key="1">
    <source>
        <dbReference type="SAM" id="Phobius"/>
    </source>
</evidence>
<evidence type="ECO:0000313" key="2">
    <source>
        <dbReference type="EMBL" id="PAA92103.1"/>
    </source>
</evidence>
<sequence length="264" mass="29624">MLLHRGRCLFISDSELRLSDLSGTGVELAAISGTEQLHELMRDNQQRQYRYPFLMPLDLSQVPVRVGLFYNVSSGRMFFLDNAAGSCSVALISPRDAQELYLLVREPGLWDSGQSVQCASLMLAGFSTDQLNFSSCRSSARSLLSFPESPSNESLAAGANNCLKNFLDRTFSQQLQEKQFRNGSIDLFVVITIVCLVAMLMGIIIRYIYYRRRGQFNAEGFEQQNRRMSTGEVPAAHCEMKSEGHASCIAKHEFDDYQVETAKV</sequence>
<comment type="caution">
    <text evidence="2">The sequence shown here is derived from an EMBL/GenBank/DDBJ whole genome shotgun (WGS) entry which is preliminary data.</text>
</comment>
<evidence type="ECO:0000313" key="3">
    <source>
        <dbReference type="Proteomes" id="UP000215902"/>
    </source>
</evidence>
<dbReference type="EMBL" id="NIVC01000064">
    <property type="protein sequence ID" value="PAA92103.1"/>
    <property type="molecule type" value="Genomic_DNA"/>
</dbReference>
<gene>
    <name evidence="2" type="ORF">BOX15_Mlig033614g1</name>
</gene>
<accession>A0A267H1F7</accession>
<reference evidence="2 3" key="1">
    <citation type="submission" date="2017-06" db="EMBL/GenBank/DDBJ databases">
        <title>A platform for efficient transgenesis in Macrostomum lignano, a flatworm model organism for stem cell research.</title>
        <authorList>
            <person name="Berezikov E."/>
        </authorList>
    </citation>
    <scope>NUCLEOTIDE SEQUENCE [LARGE SCALE GENOMIC DNA]</scope>
    <source>
        <strain evidence="2">DV1</strain>
        <tissue evidence="2">Whole organism</tissue>
    </source>
</reference>
<dbReference type="AlphaFoldDB" id="A0A267H1F7"/>
<keyword evidence="1" id="KW-1133">Transmembrane helix</keyword>
<keyword evidence="3" id="KW-1185">Reference proteome</keyword>